<protein>
    <submittedName>
        <fullName evidence="1">Uncharacterized protein</fullName>
    </submittedName>
</protein>
<dbReference type="AlphaFoldDB" id="A0A3E1EYJ8"/>
<organism evidence="1 2">
    <name type="scientific">Brumimicrobium aurantiacum</name>
    <dbReference type="NCBI Taxonomy" id="1737063"/>
    <lineage>
        <taxon>Bacteria</taxon>
        <taxon>Pseudomonadati</taxon>
        <taxon>Bacteroidota</taxon>
        <taxon>Flavobacteriia</taxon>
        <taxon>Flavobacteriales</taxon>
        <taxon>Crocinitomicaceae</taxon>
        <taxon>Brumimicrobium</taxon>
    </lineage>
</organism>
<dbReference type="EMBL" id="QURB01000003">
    <property type="protein sequence ID" value="RFC54635.1"/>
    <property type="molecule type" value="Genomic_DNA"/>
</dbReference>
<accession>A0A3E1EYJ8</accession>
<sequence length="142" mass="16439">MKEVGFALRKINTEEFATIDTEVVNVNDIQLNINNGFGINEENKLVACYFHLQFELNESPFIILKLNCEFEIDESAWESFVTSKNRIKFKKAFLQHLAVITIGTARGVLHAKTENTLYNKFHLPTINVLEMIKKDEIFDLEK</sequence>
<evidence type="ECO:0000313" key="2">
    <source>
        <dbReference type="Proteomes" id="UP000257127"/>
    </source>
</evidence>
<dbReference type="Proteomes" id="UP000257127">
    <property type="component" value="Unassembled WGS sequence"/>
</dbReference>
<keyword evidence="2" id="KW-1185">Reference proteome</keyword>
<dbReference type="OrthoDB" id="595022at2"/>
<evidence type="ECO:0000313" key="1">
    <source>
        <dbReference type="EMBL" id="RFC54635.1"/>
    </source>
</evidence>
<name>A0A3E1EYJ8_9FLAO</name>
<dbReference type="RefSeq" id="WP_116880470.1">
    <property type="nucleotide sequence ID" value="NZ_QURB01000003.1"/>
</dbReference>
<comment type="caution">
    <text evidence="1">The sequence shown here is derived from an EMBL/GenBank/DDBJ whole genome shotgun (WGS) entry which is preliminary data.</text>
</comment>
<reference evidence="1 2" key="1">
    <citation type="submission" date="2018-08" db="EMBL/GenBank/DDBJ databases">
        <title>The draft genome squence of Brumimicrobium sp. N62.</title>
        <authorList>
            <person name="Du Z.-J."/>
            <person name="Luo H.-R."/>
        </authorList>
    </citation>
    <scope>NUCLEOTIDE SEQUENCE [LARGE SCALE GENOMIC DNA]</scope>
    <source>
        <strain evidence="1 2">N62</strain>
    </source>
</reference>
<proteinExistence type="predicted"/>
<gene>
    <name evidence="1" type="ORF">DXU93_06505</name>
</gene>